<dbReference type="Proteomes" id="UP001501442">
    <property type="component" value="Unassembled WGS sequence"/>
</dbReference>
<keyword evidence="1" id="KW-0812">Transmembrane</keyword>
<protein>
    <submittedName>
        <fullName evidence="2">Uncharacterized protein</fullName>
    </submittedName>
</protein>
<dbReference type="EMBL" id="BAABHK010000001">
    <property type="protein sequence ID" value="GAA4621780.1"/>
    <property type="molecule type" value="Genomic_DNA"/>
</dbReference>
<keyword evidence="1" id="KW-0472">Membrane</keyword>
<feature type="transmembrane region" description="Helical" evidence="1">
    <location>
        <begin position="41"/>
        <end position="60"/>
    </location>
</feature>
<accession>A0ABP8U452</accession>
<evidence type="ECO:0000313" key="3">
    <source>
        <dbReference type="Proteomes" id="UP001501442"/>
    </source>
</evidence>
<proteinExistence type="predicted"/>
<keyword evidence="3" id="KW-1185">Reference proteome</keyword>
<dbReference type="RefSeq" id="WP_345429540.1">
    <property type="nucleotide sequence ID" value="NZ_BAABHK010000001.1"/>
</dbReference>
<gene>
    <name evidence="2" type="ORF">GCM10023196_011440</name>
</gene>
<organism evidence="2 3">
    <name type="scientific">Actinoallomurus vinaceus</name>
    <dbReference type="NCBI Taxonomy" id="1080074"/>
    <lineage>
        <taxon>Bacteria</taxon>
        <taxon>Bacillati</taxon>
        <taxon>Actinomycetota</taxon>
        <taxon>Actinomycetes</taxon>
        <taxon>Streptosporangiales</taxon>
        <taxon>Thermomonosporaceae</taxon>
        <taxon>Actinoallomurus</taxon>
    </lineage>
</organism>
<evidence type="ECO:0000313" key="2">
    <source>
        <dbReference type="EMBL" id="GAA4621780.1"/>
    </source>
</evidence>
<name>A0ABP8U452_9ACTN</name>
<evidence type="ECO:0000256" key="1">
    <source>
        <dbReference type="SAM" id="Phobius"/>
    </source>
</evidence>
<reference evidence="3" key="1">
    <citation type="journal article" date="2019" name="Int. J. Syst. Evol. Microbiol.">
        <title>The Global Catalogue of Microorganisms (GCM) 10K type strain sequencing project: providing services to taxonomists for standard genome sequencing and annotation.</title>
        <authorList>
            <consortium name="The Broad Institute Genomics Platform"/>
            <consortium name="The Broad Institute Genome Sequencing Center for Infectious Disease"/>
            <person name="Wu L."/>
            <person name="Ma J."/>
        </authorList>
    </citation>
    <scope>NUCLEOTIDE SEQUENCE [LARGE SCALE GENOMIC DNA]</scope>
    <source>
        <strain evidence="3">JCM 17939</strain>
    </source>
</reference>
<keyword evidence="1" id="KW-1133">Transmembrane helix</keyword>
<comment type="caution">
    <text evidence="2">The sequence shown here is derived from an EMBL/GenBank/DDBJ whole genome shotgun (WGS) entry which is preliminary data.</text>
</comment>
<sequence length="73" mass="8177">MQSLNPMNDPFVAYVWSSVQLRIQRLRDETERSRGASAIEWAIITGLLAMIALGVGVVIYRKVRSAANDIKTK</sequence>